<dbReference type="PANTHER" id="PTHR47506:SF1">
    <property type="entry name" value="HTH-TYPE TRANSCRIPTIONAL REGULATOR YJDC"/>
    <property type="match status" value="1"/>
</dbReference>
<dbReference type="RefSeq" id="WP_088602243.1">
    <property type="nucleotide sequence ID" value="NZ_NJIH01000003.1"/>
</dbReference>
<dbReference type="EMBL" id="NJIH01000003">
    <property type="protein sequence ID" value="OWT63664.1"/>
    <property type="molecule type" value="Genomic_DNA"/>
</dbReference>
<keyword evidence="1" id="KW-0678">Repressor</keyword>
<dbReference type="PANTHER" id="PTHR47506">
    <property type="entry name" value="TRANSCRIPTIONAL REGULATORY PROTEIN"/>
    <property type="match status" value="1"/>
</dbReference>
<dbReference type="PRINTS" id="PR00455">
    <property type="entry name" value="HTHTETR"/>
</dbReference>
<keyword evidence="3 5" id="KW-0238">DNA-binding</keyword>
<dbReference type="InterPro" id="IPR009057">
    <property type="entry name" value="Homeodomain-like_sf"/>
</dbReference>
<dbReference type="InterPro" id="IPR036271">
    <property type="entry name" value="Tet_transcr_reg_TetR-rel_C_sf"/>
</dbReference>
<dbReference type="InterPro" id="IPR011075">
    <property type="entry name" value="TetR_C"/>
</dbReference>
<dbReference type="OrthoDB" id="270177at2"/>
<dbReference type="PROSITE" id="PS50977">
    <property type="entry name" value="HTH_TETR_2"/>
    <property type="match status" value="1"/>
</dbReference>
<evidence type="ECO:0000256" key="2">
    <source>
        <dbReference type="ARBA" id="ARBA00023015"/>
    </source>
</evidence>
<evidence type="ECO:0000256" key="1">
    <source>
        <dbReference type="ARBA" id="ARBA00022491"/>
    </source>
</evidence>
<dbReference type="AlphaFoldDB" id="A0A225MQV7"/>
<evidence type="ECO:0000256" key="3">
    <source>
        <dbReference type="ARBA" id="ARBA00023125"/>
    </source>
</evidence>
<proteinExistence type="predicted"/>
<evidence type="ECO:0000256" key="5">
    <source>
        <dbReference type="PROSITE-ProRule" id="PRU00335"/>
    </source>
</evidence>
<dbReference type="Pfam" id="PF16925">
    <property type="entry name" value="TetR_C_13"/>
    <property type="match status" value="1"/>
</dbReference>
<dbReference type="InterPro" id="IPR023772">
    <property type="entry name" value="DNA-bd_HTH_TetR-type_CS"/>
</dbReference>
<accession>A0A225MQV7</accession>
<evidence type="ECO:0000256" key="4">
    <source>
        <dbReference type="ARBA" id="ARBA00023163"/>
    </source>
</evidence>
<dbReference type="Pfam" id="PF00440">
    <property type="entry name" value="TetR_N"/>
    <property type="match status" value="1"/>
</dbReference>
<organism evidence="7 8">
    <name type="scientific">Candidimonas nitroreducens</name>
    <dbReference type="NCBI Taxonomy" id="683354"/>
    <lineage>
        <taxon>Bacteria</taxon>
        <taxon>Pseudomonadati</taxon>
        <taxon>Pseudomonadota</taxon>
        <taxon>Betaproteobacteria</taxon>
        <taxon>Burkholderiales</taxon>
        <taxon>Alcaligenaceae</taxon>
        <taxon>Candidimonas</taxon>
    </lineage>
</organism>
<evidence type="ECO:0000313" key="7">
    <source>
        <dbReference type="EMBL" id="OWT63664.1"/>
    </source>
</evidence>
<keyword evidence="4" id="KW-0804">Transcription</keyword>
<reference evidence="8" key="1">
    <citation type="submission" date="2017-06" db="EMBL/GenBank/DDBJ databases">
        <title>Herbaspirillum phytohormonus sp. nov., isolated from the root nodule of Robinia pseudoacacia in lead-zinc mine.</title>
        <authorList>
            <person name="Fan M."/>
            <person name="Lin Y."/>
        </authorList>
    </citation>
    <scope>NUCLEOTIDE SEQUENCE [LARGE SCALE GENOMIC DNA]</scope>
    <source>
        <strain evidence="8">SC-089</strain>
    </source>
</reference>
<dbReference type="Proteomes" id="UP000214603">
    <property type="component" value="Unassembled WGS sequence"/>
</dbReference>
<dbReference type="SUPFAM" id="SSF48498">
    <property type="entry name" value="Tetracyclin repressor-like, C-terminal domain"/>
    <property type="match status" value="1"/>
</dbReference>
<gene>
    <name evidence="7" type="ORF">CEY11_04910</name>
</gene>
<dbReference type="PROSITE" id="PS01081">
    <property type="entry name" value="HTH_TETR_1"/>
    <property type="match status" value="1"/>
</dbReference>
<evidence type="ECO:0000259" key="6">
    <source>
        <dbReference type="PROSITE" id="PS50977"/>
    </source>
</evidence>
<keyword evidence="8" id="KW-1185">Reference proteome</keyword>
<feature type="DNA-binding region" description="H-T-H motif" evidence="5">
    <location>
        <begin position="40"/>
        <end position="59"/>
    </location>
</feature>
<dbReference type="Gene3D" id="1.10.10.60">
    <property type="entry name" value="Homeodomain-like"/>
    <property type="match status" value="1"/>
</dbReference>
<sequence length="208" mass="22054">MATKQSTISTHRGRPCAFDRDAALNAALDVFWKRGYEPATISELCAAMGINPPSLYAAFGNKSALFLEAASHYESVYWDAAWERLGASSSVVNGVERFFDDAADILTAPATPCGCMIVLAAVNISDGADDVCNTLKALRGQGVARFRALLDKGIASGELRQDTSVGIVAEALKTLLEGLSIRARDGTSRQELANIGAQAVRMLPVASE</sequence>
<dbReference type="InterPro" id="IPR001647">
    <property type="entry name" value="HTH_TetR"/>
</dbReference>
<comment type="caution">
    <text evidence="7">The sequence shown here is derived from an EMBL/GenBank/DDBJ whole genome shotgun (WGS) entry which is preliminary data.</text>
</comment>
<dbReference type="SUPFAM" id="SSF46689">
    <property type="entry name" value="Homeodomain-like"/>
    <property type="match status" value="1"/>
</dbReference>
<name>A0A225MQV7_9BURK</name>
<protein>
    <submittedName>
        <fullName evidence="7">TetR family transcriptional regulator</fullName>
    </submittedName>
</protein>
<feature type="domain" description="HTH tetR-type" evidence="6">
    <location>
        <begin position="17"/>
        <end position="77"/>
    </location>
</feature>
<evidence type="ECO:0000313" key="8">
    <source>
        <dbReference type="Proteomes" id="UP000214603"/>
    </source>
</evidence>
<dbReference type="GO" id="GO:0003677">
    <property type="term" value="F:DNA binding"/>
    <property type="evidence" value="ECO:0007669"/>
    <property type="project" value="UniProtKB-UniRule"/>
</dbReference>
<dbReference type="Gene3D" id="1.10.357.10">
    <property type="entry name" value="Tetracycline Repressor, domain 2"/>
    <property type="match status" value="1"/>
</dbReference>
<keyword evidence="2" id="KW-0805">Transcription regulation</keyword>